<accession>E9GQZ5</accession>
<dbReference type="HOGENOM" id="CLU_098073_0_0_1"/>
<sequence length="190" mass="22032">MASSSSSSSSPDSKSGVYTFRLYFYDEVDNQSAGKDYSMTNDELLQRLGKLIDTSEVIQEVMYYTNPLNGWQLYKGAVKPTGLENLQGNMHHAYIVFGTKNWWWSVEKNDACVAIQRSKTFEFVSKKYYRGHRQTSVFTGIDCVKKKTGQQSRTVEQLLEHIVARDYVNQKYHFLDQNCQHLADKIYDYL</sequence>
<dbReference type="KEGG" id="dpx:DAPPUDRAFT_105495"/>
<gene>
    <name evidence="1" type="ORF">DAPPUDRAFT_105495</name>
</gene>
<organism evidence="1 2">
    <name type="scientific">Daphnia pulex</name>
    <name type="common">Water flea</name>
    <dbReference type="NCBI Taxonomy" id="6669"/>
    <lineage>
        <taxon>Eukaryota</taxon>
        <taxon>Metazoa</taxon>
        <taxon>Ecdysozoa</taxon>
        <taxon>Arthropoda</taxon>
        <taxon>Crustacea</taxon>
        <taxon>Branchiopoda</taxon>
        <taxon>Diplostraca</taxon>
        <taxon>Cladocera</taxon>
        <taxon>Anomopoda</taxon>
        <taxon>Daphniidae</taxon>
        <taxon>Daphnia</taxon>
    </lineage>
</organism>
<evidence type="ECO:0008006" key="3">
    <source>
        <dbReference type="Google" id="ProtNLM"/>
    </source>
</evidence>
<dbReference type="PhylomeDB" id="E9GQZ5"/>
<proteinExistence type="predicted"/>
<name>E9GQZ5_DAPPU</name>
<dbReference type="EMBL" id="GL732558">
    <property type="protein sequence ID" value="EFX78203.1"/>
    <property type="molecule type" value="Genomic_DNA"/>
</dbReference>
<keyword evidence="2" id="KW-1185">Reference proteome</keyword>
<dbReference type="Proteomes" id="UP000000305">
    <property type="component" value="Unassembled WGS sequence"/>
</dbReference>
<dbReference type="PANTHER" id="PTHR33173">
    <property type="match status" value="1"/>
</dbReference>
<dbReference type="OrthoDB" id="10348799at2759"/>
<reference evidence="1 2" key="1">
    <citation type="journal article" date="2011" name="Science">
        <title>The ecoresponsive genome of Daphnia pulex.</title>
        <authorList>
            <person name="Colbourne J.K."/>
            <person name="Pfrender M.E."/>
            <person name="Gilbert D."/>
            <person name="Thomas W.K."/>
            <person name="Tucker A."/>
            <person name="Oakley T.H."/>
            <person name="Tokishita S."/>
            <person name="Aerts A."/>
            <person name="Arnold G.J."/>
            <person name="Basu M.K."/>
            <person name="Bauer D.J."/>
            <person name="Caceres C.E."/>
            <person name="Carmel L."/>
            <person name="Casola C."/>
            <person name="Choi J.H."/>
            <person name="Detter J.C."/>
            <person name="Dong Q."/>
            <person name="Dusheyko S."/>
            <person name="Eads B.D."/>
            <person name="Frohlich T."/>
            <person name="Geiler-Samerotte K.A."/>
            <person name="Gerlach D."/>
            <person name="Hatcher P."/>
            <person name="Jogdeo S."/>
            <person name="Krijgsveld J."/>
            <person name="Kriventseva E.V."/>
            <person name="Kultz D."/>
            <person name="Laforsch C."/>
            <person name="Lindquist E."/>
            <person name="Lopez J."/>
            <person name="Manak J.R."/>
            <person name="Muller J."/>
            <person name="Pangilinan J."/>
            <person name="Patwardhan R.P."/>
            <person name="Pitluck S."/>
            <person name="Pritham E.J."/>
            <person name="Rechtsteiner A."/>
            <person name="Rho M."/>
            <person name="Rogozin I.B."/>
            <person name="Sakarya O."/>
            <person name="Salamov A."/>
            <person name="Schaack S."/>
            <person name="Shapiro H."/>
            <person name="Shiga Y."/>
            <person name="Skalitzky C."/>
            <person name="Smith Z."/>
            <person name="Souvorov A."/>
            <person name="Sung W."/>
            <person name="Tang Z."/>
            <person name="Tsuchiya D."/>
            <person name="Tu H."/>
            <person name="Vos H."/>
            <person name="Wang M."/>
            <person name="Wolf Y.I."/>
            <person name="Yamagata H."/>
            <person name="Yamada T."/>
            <person name="Ye Y."/>
            <person name="Shaw J.R."/>
            <person name="Andrews J."/>
            <person name="Crease T.J."/>
            <person name="Tang H."/>
            <person name="Lucas S.M."/>
            <person name="Robertson H.M."/>
            <person name="Bork P."/>
            <person name="Koonin E.V."/>
            <person name="Zdobnov E.M."/>
            <person name="Grigoriev I.V."/>
            <person name="Lynch M."/>
            <person name="Boore J.L."/>
        </authorList>
    </citation>
    <scope>NUCLEOTIDE SEQUENCE [LARGE SCALE GENOMIC DNA]</scope>
</reference>
<dbReference type="InParanoid" id="E9GQZ5"/>
<dbReference type="AlphaFoldDB" id="E9GQZ5"/>
<protein>
    <recommendedName>
        <fullName evidence="3">PPPDE domain-containing protein</fullName>
    </recommendedName>
</protein>
<evidence type="ECO:0000313" key="1">
    <source>
        <dbReference type="EMBL" id="EFX78203.1"/>
    </source>
</evidence>
<dbReference type="PANTHER" id="PTHR33173:SF2">
    <property type="entry name" value="MYND-TYPE DOMAIN-CONTAINING PROTEIN"/>
    <property type="match status" value="1"/>
</dbReference>
<evidence type="ECO:0000313" key="2">
    <source>
        <dbReference type="Proteomes" id="UP000000305"/>
    </source>
</evidence>